<keyword evidence="2" id="KW-1185">Reference proteome</keyword>
<comment type="caution">
    <text evidence="1">The sequence shown here is derived from an EMBL/GenBank/DDBJ whole genome shotgun (WGS) entry which is preliminary data.</text>
</comment>
<reference evidence="1" key="1">
    <citation type="journal article" date="2019" name="bioRxiv">
        <title>The Genome of the Zebra Mussel, Dreissena polymorpha: A Resource for Invasive Species Research.</title>
        <authorList>
            <person name="McCartney M.A."/>
            <person name="Auch B."/>
            <person name="Kono T."/>
            <person name="Mallez S."/>
            <person name="Zhang Y."/>
            <person name="Obille A."/>
            <person name="Becker A."/>
            <person name="Abrahante J.E."/>
            <person name="Garbe J."/>
            <person name="Badalamenti J.P."/>
            <person name="Herman A."/>
            <person name="Mangelson H."/>
            <person name="Liachko I."/>
            <person name="Sullivan S."/>
            <person name="Sone E.D."/>
            <person name="Koren S."/>
            <person name="Silverstein K.A.T."/>
            <person name="Beckman K.B."/>
            <person name="Gohl D.M."/>
        </authorList>
    </citation>
    <scope>NUCLEOTIDE SEQUENCE</scope>
    <source>
        <strain evidence="1">Duluth1</strain>
        <tissue evidence="1">Whole animal</tissue>
    </source>
</reference>
<dbReference type="AlphaFoldDB" id="A0A9D4CNZ4"/>
<name>A0A9D4CNZ4_DREPO</name>
<dbReference type="EMBL" id="JAIWYP010000012">
    <property type="protein sequence ID" value="KAH3727957.1"/>
    <property type="molecule type" value="Genomic_DNA"/>
</dbReference>
<protein>
    <submittedName>
        <fullName evidence="1">Uncharacterized protein</fullName>
    </submittedName>
</protein>
<accession>A0A9D4CNZ4</accession>
<sequence>MWYGNIFEQDKNANIILINLLTKFHEDLTVNLDSRVLTRNMPAPGQPYFSKICLTKFHEDWTVNVTSRVSTKQMLTTNDGQGDHKSSDYSAKLKYLKTSQYIFGTNIVTNDLRVLTRKNDSPPINNAFQTIRSLNFKALFGWVYVSTLVGTNLLTKFHDDRK</sequence>
<dbReference type="Proteomes" id="UP000828390">
    <property type="component" value="Unassembled WGS sequence"/>
</dbReference>
<evidence type="ECO:0000313" key="2">
    <source>
        <dbReference type="Proteomes" id="UP000828390"/>
    </source>
</evidence>
<evidence type="ECO:0000313" key="1">
    <source>
        <dbReference type="EMBL" id="KAH3727957.1"/>
    </source>
</evidence>
<gene>
    <name evidence="1" type="ORF">DPMN_053903</name>
</gene>
<proteinExistence type="predicted"/>
<organism evidence="1 2">
    <name type="scientific">Dreissena polymorpha</name>
    <name type="common">Zebra mussel</name>
    <name type="synonym">Mytilus polymorpha</name>
    <dbReference type="NCBI Taxonomy" id="45954"/>
    <lineage>
        <taxon>Eukaryota</taxon>
        <taxon>Metazoa</taxon>
        <taxon>Spiralia</taxon>
        <taxon>Lophotrochozoa</taxon>
        <taxon>Mollusca</taxon>
        <taxon>Bivalvia</taxon>
        <taxon>Autobranchia</taxon>
        <taxon>Heteroconchia</taxon>
        <taxon>Euheterodonta</taxon>
        <taxon>Imparidentia</taxon>
        <taxon>Neoheterodontei</taxon>
        <taxon>Myida</taxon>
        <taxon>Dreissenoidea</taxon>
        <taxon>Dreissenidae</taxon>
        <taxon>Dreissena</taxon>
    </lineage>
</organism>
<reference evidence="1" key="2">
    <citation type="submission" date="2020-11" db="EMBL/GenBank/DDBJ databases">
        <authorList>
            <person name="McCartney M.A."/>
            <person name="Auch B."/>
            <person name="Kono T."/>
            <person name="Mallez S."/>
            <person name="Becker A."/>
            <person name="Gohl D.M."/>
            <person name="Silverstein K.A.T."/>
            <person name="Koren S."/>
            <person name="Bechman K.B."/>
            <person name="Herman A."/>
            <person name="Abrahante J.E."/>
            <person name="Garbe J."/>
        </authorList>
    </citation>
    <scope>NUCLEOTIDE SEQUENCE</scope>
    <source>
        <strain evidence="1">Duluth1</strain>
        <tissue evidence="1">Whole animal</tissue>
    </source>
</reference>